<keyword evidence="1" id="KW-0472">Membrane</keyword>
<proteinExistence type="predicted"/>
<dbReference type="KEGG" id="harc:HARCEL1_01160"/>
<feature type="transmembrane region" description="Helical" evidence="1">
    <location>
        <begin position="207"/>
        <end position="225"/>
    </location>
</feature>
<dbReference type="Pfam" id="PF24036">
    <property type="entry name" value="DUF7345"/>
    <property type="match status" value="1"/>
</dbReference>
<evidence type="ECO:0000259" key="2">
    <source>
        <dbReference type="Pfam" id="PF24036"/>
    </source>
</evidence>
<feature type="domain" description="DUF7345" evidence="2">
    <location>
        <begin position="40"/>
        <end position="162"/>
    </location>
</feature>
<dbReference type="EMBL" id="CP028858">
    <property type="protein sequence ID" value="AWB26426.1"/>
    <property type="molecule type" value="Genomic_DNA"/>
</dbReference>
<dbReference type="Proteomes" id="UP000244727">
    <property type="component" value="Chromosome"/>
</dbReference>
<protein>
    <recommendedName>
        <fullName evidence="2">DUF7345 domain-containing protein</fullName>
    </recommendedName>
</protein>
<reference evidence="3 4" key="1">
    <citation type="submission" date="2018-04" db="EMBL/GenBank/DDBJ databases">
        <title>Halococcoides cellulosivorans gen. nov., sp. nov., an extremely halophilic cellulose-utilizing haloarchaeon from hypersaline lakes.</title>
        <authorList>
            <person name="Sorokin D.Y."/>
            <person name="Toshchakov S.V."/>
            <person name="Samarov N.I."/>
            <person name="Korzhenkov A."/>
            <person name="Kublanov I.V."/>
        </authorList>
    </citation>
    <scope>NUCLEOTIDE SEQUENCE [LARGE SCALE GENOMIC DNA]</scope>
    <source>
        <strain evidence="3 4">HArcel1</strain>
    </source>
</reference>
<dbReference type="InterPro" id="IPR055769">
    <property type="entry name" value="DUF7345"/>
</dbReference>
<dbReference type="AlphaFoldDB" id="A0A2R4WY17"/>
<name>A0A2R4WY17_9EURY</name>
<keyword evidence="4" id="KW-1185">Reference proteome</keyword>
<evidence type="ECO:0000313" key="3">
    <source>
        <dbReference type="EMBL" id="AWB26426.1"/>
    </source>
</evidence>
<dbReference type="RefSeq" id="WP_108380795.1">
    <property type="nucleotide sequence ID" value="NZ_CP028858.1"/>
</dbReference>
<evidence type="ECO:0000256" key="1">
    <source>
        <dbReference type="SAM" id="Phobius"/>
    </source>
</evidence>
<accession>A0A2R4WY17</accession>
<gene>
    <name evidence="3" type="ORF">HARCEL1_01160</name>
</gene>
<keyword evidence="1" id="KW-1133">Transmembrane helix</keyword>
<sequence length="229" mass="23278">MDYSTIRTQLLVALIAVGVASLAVVAVGPAAAQTDPGAVTVALDTDGAATVSVTYRYDLAGERAGAFEDLQGDATAQETTAQRFADRVRSIAGDVENQTGREMSISDPRAAVSTADGVGTVTVSVTWDGLAAVDGDQIRLAEPFDAGFESNRPLVVDLPDGYTAVETTPEPDSAADGELRWTADQSLTDFAVTAAPESTPTAAGGPGFGAGAAALALVVTLVAVGRSRF</sequence>
<dbReference type="GeneID" id="36511073"/>
<evidence type="ECO:0000313" key="4">
    <source>
        <dbReference type="Proteomes" id="UP000244727"/>
    </source>
</evidence>
<organism evidence="3 4">
    <name type="scientific">Halococcoides cellulosivorans</name>
    <dbReference type="NCBI Taxonomy" id="1679096"/>
    <lineage>
        <taxon>Archaea</taxon>
        <taxon>Methanobacteriati</taxon>
        <taxon>Methanobacteriota</taxon>
        <taxon>Stenosarchaea group</taxon>
        <taxon>Halobacteria</taxon>
        <taxon>Halobacteriales</taxon>
        <taxon>Haloarculaceae</taxon>
        <taxon>Halococcoides</taxon>
    </lineage>
</organism>
<keyword evidence="1" id="KW-0812">Transmembrane</keyword>